<feature type="transmembrane region" description="Helical" evidence="1">
    <location>
        <begin position="21"/>
        <end position="40"/>
    </location>
</feature>
<dbReference type="EMBL" id="CP034235">
    <property type="protein sequence ID" value="QGQ94788.1"/>
    <property type="molecule type" value="Genomic_DNA"/>
</dbReference>
<proteinExistence type="predicted"/>
<feature type="transmembrane region" description="Helical" evidence="1">
    <location>
        <begin position="88"/>
        <end position="106"/>
    </location>
</feature>
<dbReference type="AlphaFoldDB" id="A0A6B8RHC7"/>
<protein>
    <submittedName>
        <fullName evidence="2">Uncharacterized protein</fullName>
    </submittedName>
</protein>
<sequence length="123" mass="13883">MTFITIGIAIYNSINVPHYQWMYILVAVVSGGIGVGLAVLYNHFFGKYDLRIIFLIDNVLWFVIYCIPGAILGTYLANSINENMDNSSQTIIILSTMIIVSIPLTIRKIKKKRQLATINNQED</sequence>
<gene>
    <name evidence="2" type="ORF">EHS13_07800</name>
</gene>
<dbReference type="RefSeq" id="WP_155699797.1">
    <property type="nucleotide sequence ID" value="NZ_CP034235.1"/>
</dbReference>
<reference evidence="3" key="1">
    <citation type="submission" date="2018-11" db="EMBL/GenBank/DDBJ databases">
        <title>Complete genome sequence of Paenibacillus sp. ML311-T8.</title>
        <authorList>
            <person name="Nam Y.-D."/>
            <person name="Kang J."/>
            <person name="Chung W.-H."/>
            <person name="Park Y.S."/>
        </authorList>
    </citation>
    <scope>NUCLEOTIDE SEQUENCE [LARGE SCALE GENOMIC DNA]</scope>
    <source>
        <strain evidence="3">ML311-T8</strain>
    </source>
</reference>
<keyword evidence="3" id="KW-1185">Reference proteome</keyword>
<accession>A0A6B8RHC7</accession>
<keyword evidence="1" id="KW-0472">Membrane</keyword>
<evidence type="ECO:0000313" key="3">
    <source>
        <dbReference type="Proteomes" id="UP000426246"/>
    </source>
</evidence>
<name>A0A6B8RHC7_9BACL</name>
<dbReference type="KEGG" id="ppsc:EHS13_07800"/>
<keyword evidence="1" id="KW-1133">Transmembrane helix</keyword>
<evidence type="ECO:0000256" key="1">
    <source>
        <dbReference type="SAM" id="Phobius"/>
    </source>
</evidence>
<organism evidence="2 3">
    <name type="scientific">Paenibacillus psychroresistens</name>
    <dbReference type="NCBI Taxonomy" id="1778678"/>
    <lineage>
        <taxon>Bacteria</taxon>
        <taxon>Bacillati</taxon>
        <taxon>Bacillota</taxon>
        <taxon>Bacilli</taxon>
        <taxon>Bacillales</taxon>
        <taxon>Paenibacillaceae</taxon>
        <taxon>Paenibacillus</taxon>
    </lineage>
</organism>
<feature type="transmembrane region" description="Helical" evidence="1">
    <location>
        <begin position="52"/>
        <end position="76"/>
    </location>
</feature>
<dbReference type="Proteomes" id="UP000426246">
    <property type="component" value="Chromosome"/>
</dbReference>
<evidence type="ECO:0000313" key="2">
    <source>
        <dbReference type="EMBL" id="QGQ94788.1"/>
    </source>
</evidence>
<keyword evidence="1" id="KW-0812">Transmembrane</keyword>